<keyword evidence="3" id="KW-1185">Reference proteome</keyword>
<proteinExistence type="predicted"/>
<accession>A0ABZ0J5F3</accession>
<dbReference type="RefSeq" id="WP_317702680.1">
    <property type="nucleotide sequence ID" value="NZ_CP136921.1"/>
</dbReference>
<feature type="compositionally biased region" description="Basic residues" evidence="1">
    <location>
        <begin position="42"/>
        <end position="63"/>
    </location>
</feature>
<organism evidence="2 3">
    <name type="scientific">Diaphorobacter limosus</name>
    <dbReference type="NCBI Taxonomy" id="3036128"/>
    <lineage>
        <taxon>Bacteria</taxon>
        <taxon>Pseudomonadati</taxon>
        <taxon>Pseudomonadota</taxon>
        <taxon>Betaproteobacteria</taxon>
        <taxon>Burkholderiales</taxon>
        <taxon>Comamonadaceae</taxon>
        <taxon>Diaphorobacter</taxon>
    </lineage>
</organism>
<evidence type="ECO:0000256" key="1">
    <source>
        <dbReference type="SAM" id="MobiDB-lite"/>
    </source>
</evidence>
<evidence type="ECO:0008006" key="4">
    <source>
        <dbReference type="Google" id="ProtNLM"/>
    </source>
</evidence>
<evidence type="ECO:0000313" key="3">
    <source>
        <dbReference type="Proteomes" id="UP001303211"/>
    </source>
</evidence>
<dbReference type="Proteomes" id="UP001303211">
    <property type="component" value="Chromosome"/>
</dbReference>
<protein>
    <recommendedName>
        <fullName evidence="4">40S ribosomal protein S30</fullName>
    </recommendedName>
</protein>
<dbReference type="EMBL" id="CP136921">
    <property type="protein sequence ID" value="WOO33313.1"/>
    <property type="molecule type" value="Genomic_DNA"/>
</dbReference>
<sequence>MGIKPGRSGRKSQTKSIAEFGRQAMAFLAAFTPKQQANTGTGRKKEKARKNKSKLQQPRRKQKIWVGRQRQASIGLDLDAWNFSRINKFQHFCGGICPLPCYPPPPCLVGLSFCYL</sequence>
<feature type="region of interest" description="Disordered" evidence="1">
    <location>
        <begin position="33"/>
        <end position="66"/>
    </location>
</feature>
<evidence type="ECO:0000313" key="2">
    <source>
        <dbReference type="EMBL" id="WOO33313.1"/>
    </source>
</evidence>
<gene>
    <name evidence="2" type="ORF">P4826_04290</name>
</gene>
<name>A0ABZ0J5F3_9BURK</name>
<reference evidence="2 3" key="1">
    <citation type="submission" date="2023-03" db="EMBL/GenBank/DDBJ databases">
        <title>Diaphorobacter basophil sp. nov., isolated from a sewage-treatment plant.</title>
        <authorList>
            <person name="Yang K."/>
        </authorList>
    </citation>
    <scope>NUCLEOTIDE SEQUENCE [LARGE SCALE GENOMIC DNA]</scope>
    <source>
        <strain evidence="2 3">Y-1</strain>
    </source>
</reference>